<evidence type="ECO:0000256" key="2">
    <source>
        <dbReference type="ARBA" id="ARBA00023002"/>
    </source>
</evidence>
<name>A0AAN9I5I0_CROPI</name>
<accession>A0AAN9I5I0</accession>
<dbReference type="InterPro" id="IPR050608">
    <property type="entry name" value="NmrA-type/Isoflavone_red_sf"/>
</dbReference>
<evidence type="ECO:0000259" key="3">
    <source>
        <dbReference type="Pfam" id="PF05368"/>
    </source>
</evidence>
<protein>
    <recommendedName>
        <fullName evidence="3">NmrA-like domain-containing protein</fullName>
    </recommendedName>
</protein>
<keyword evidence="2" id="KW-0560">Oxidoreductase</keyword>
<dbReference type="InterPro" id="IPR045312">
    <property type="entry name" value="PCBER-like"/>
</dbReference>
<reference evidence="4 5" key="1">
    <citation type="submission" date="2024-01" db="EMBL/GenBank/DDBJ databases">
        <title>The genomes of 5 underutilized Papilionoideae crops provide insights into root nodulation and disease resistanc.</title>
        <authorList>
            <person name="Yuan L."/>
        </authorList>
    </citation>
    <scope>NUCLEOTIDE SEQUENCE [LARGE SCALE GENOMIC DNA]</scope>
    <source>
        <strain evidence="4">ZHUSHIDOU_FW_LH</strain>
        <tissue evidence="4">Leaf</tissue>
    </source>
</reference>
<keyword evidence="5" id="KW-1185">Reference proteome</keyword>
<gene>
    <name evidence="4" type="ORF">RIF29_20933</name>
</gene>
<dbReference type="CDD" id="cd05259">
    <property type="entry name" value="PCBER_SDR_a"/>
    <property type="match status" value="1"/>
</dbReference>
<dbReference type="AlphaFoldDB" id="A0AAN9I5I0"/>
<organism evidence="4 5">
    <name type="scientific">Crotalaria pallida</name>
    <name type="common">Smooth rattlebox</name>
    <name type="synonym">Crotalaria striata</name>
    <dbReference type="NCBI Taxonomy" id="3830"/>
    <lineage>
        <taxon>Eukaryota</taxon>
        <taxon>Viridiplantae</taxon>
        <taxon>Streptophyta</taxon>
        <taxon>Embryophyta</taxon>
        <taxon>Tracheophyta</taxon>
        <taxon>Spermatophyta</taxon>
        <taxon>Magnoliopsida</taxon>
        <taxon>eudicotyledons</taxon>
        <taxon>Gunneridae</taxon>
        <taxon>Pentapetalae</taxon>
        <taxon>rosids</taxon>
        <taxon>fabids</taxon>
        <taxon>Fabales</taxon>
        <taxon>Fabaceae</taxon>
        <taxon>Papilionoideae</taxon>
        <taxon>50 kb inversion clade</taxon>
        <taxon>genistoids sensu lato</taxon>
        <taxon>core genistoids</taxon>
        <taxon>Crotalarieae</taxon>
        <taxon>Crotalaria</taxon>
    </lineage>
</organism>
<proteinExistence type="predicted"/>
<dbReference type="PANTHER" id="PTHR43349">
    <property type="entry name" value="PINORESINOL REDUCTASE-RELATED"/>
    <property type="match status" value="1"/>
</dbReference>
<feature type="domain" description="NmrA-like" evidence="3">
    <location>
        <begin position="3"/>
        <end position="316"/>
    </location>
</feature>
<evidence type="ECO:0000256" key="1">
    <source>
        <dbReference type="ARBA" id="ARBA00022857"/>
    </source>
</evidence>
<dbReference type="Proteomes" id="UP001372338">
    <property type="component" value="Unassembled WGS sequence"/>
</dbReference>
<dbReference type="Pfam" id="PF05368">
    <property type="entry name" value="NmrA"/>
    <property type="match status" value="1"/>
</dbReference>
<dbReference type="GO" id="GO:0016491">
    <property type="term" value="F:oxidoreductase activity"/>
    <property type="evidence" value="ECO:0007669"/>
    <property type="project" value="UniProtKB-KW"/>
</dbReference>
<dbReference type="SUPFAM" id="SSF51735">
    <property type="entry name" value="NAD(P)-binding Rossmann-fold domains"/>
    <property type="match status" value="1"/>
</dbReference>
<comment type="caution">
    <text evidence="4">The sequence shown here is derived from an EMBL/GenBank/DDBJ whole genome shotgun (WGS) entry which is preliminary data.</text>
</comment>
<evidence type="ECO:0000313" key="5">
    <source>
        <dbReference type="Proteomes" id="UP001372338"/>
    </source>
</evidence>
<dbReference type="InterPro" id="IPR008030">
    <property type="entry name" value="NmrA-like"/>
</dbReference>
<dbReference type="EMBL" id="JAYWIO010000004">
    <property type="protein sequence ID" value="KAK7268238.1"/>
    <property type="molecule type" value="Genomic_DNA"/>
</dbReference>
<keyword evidence="1" id="KW-0521">NADP</keyword>
<evidence type="ECO:0000313" key="4">
    <source>
        <dbReference type="EMBL" id="KAK7268238.1"/>
    </source>
</evidence>
<dbReference type="GO" id="GO:0009807">
    <property type="term" value="P:lignan biosynthetic process"/>
    <property type="evidence" value="ECO:0007669"/>
    <property type="project" value="UniProtKB-ARBA"/>
</dbReference>
<sequence length="320" mass="35616">MATKSRILVIGATGAIGRHIVRASVEAGHATYVLVSNTTVTEIPNKSKFIAAANPETKLDLFESFKTSGVTLLTGSISDHESLVKAIKQVDVVICAVGRQVIKDQVNLIHAIKEAGTVKRFFPSEFGVDVDRQDAVEPVRQVCDEKARIRRLVEAARIPYTYLCCHALTGYFLRGLAQPETTEPPRDKVLILGDGNVKGAYVTQEDVGTYTIKAADDSRTLNKTVHIRLPANYLTLNEVVSLWEKKIGKTLEKTYVPEEQVLKNIQESSLPLKYRWALYHSQLIRGDAVYDIDPAKDVEAHELYPDFKYTTASEFLNQLV</sequence>
<dbReference type="PANTHER" id="PTHR43349:SF53">
    <property type="entry name" value="ISOFLAVONE REDUCTASE"/>
    <property type="match status" value="1"/>
</dbReference>
<dbReference type="Gene3D" id="3.40.50.720">
    <property type="entry name" value="NAD(P)-binding Rossmann-like Domain"/>
    <property type="match status" value="1"/>
</dbReference>
<dbReference type="Gene3D" id="3.90.25.10">
    <property type="entry name" value="UDP-galactose 4-epimerase, domain 1"/>
    <property type="match status" value="1"/>
</dbReference>
<dbReference type="InterPro" id="IPR036291">
    <property type="entry name" value="NAD(P)-bd_dom_sf"/>
</dbReference>